<comment type="caution">
    <text evidence="2">The sequence shown here is derived from an EMBL/GenBank/DDBJ whole genome shotgun (WGS) entry which is preliminary data.</text>
</comment>
<gene>
    <name evidence="2" type="ORF">G6O67_000056</name>
</gene>
<evidence type="ECO:0000313" key="3">
    <source>
        <dbReference type="Proteomes" id="UP000557566"/>
    </source>
</evidence>
<feature type="compositionally biased region" description="Basic and acidic residues" evidence="1">
    <location>
        <begin position="179"/>
        <end position="208"/>
    </location>
</feature>
<feature type="region of interest" description="Disordered" evidence="1">
    <location>
        <begin position="14"/>
        <end position="274"/>
    </location>
</feature>
<dbReference type="Proteomes" id="UP000557566">
    <property type="component" value="Unassembled WGS sequence"/>
</dbReference>
<feature type="compositionally biased region" description="Basic and acidic residues" evidence="1">
    <location>
        <begin position="93"/>
        <end position="107"/>
    </location>
</feature>
<reference evidence="2 3" key="1">
    <citation type="journal article" date="2020" name="Genome Biol. Evol.">
        <title>A new high-quality draft genome assembly of the Chinese cordyceps Ophiocordyceps sinensis.</title>
        <authorList>
            <person name="Shu R."/>
            <person name="Zhang J."/>
            <person name="Meng Q."/>
            <person name="Zhang H."/>
            <person name="Zhou G."/>
            <person name="Li M."/>
            <person name="Wu P."/>
            <person name="Zhao Y."/>
            <person name="Chen C."/>
            <person name="Qin Q."/>
        </authorList>
    </citation>
    <scope>NUCLEOTIDE SEQUENCE [LARGE SCALE GENOMIC DNA]</scope>
    <source>
        <strain evidence="2 3">IOZ07</strain>
    </source>
</reference>
<evidence type="ECO:0000313" key="2">
    <source>
        <dbReference type="EMBL" id="KAF4512708.1"/>
    </source>
</evidence>
<feature type="compositionally biased region" description="Low complexity" evidence="1">
    <location>
        <begin position="166"/>
        <end position="178"/>
    </location>
</feature>
<sequence length="274" mass="28674">MEAVNKMATEAARAVWGNTSHGKEPISGAQGHVPRDEPFDAGNLSAVAQQERLDKVVENPSASHPASTRHGRPDEDTSPPNYRHDSGMMLPGEKGEKQLDKTIEALSHKASHSSTREPGLAVAATPTDQTPRSAENGPGTVMEEGTKKDRETSVMGAGPKSLADVAKNSGGDAGNNGDAAKETSDSTAEREDGKEDGQESKGTGEKYVRTTGLAADGGDFDATKPGAGREADRLMEEKGKSRESLGNNDGKLSGGGDGDKPSLGERIKNKLHNH</sequence>
<dbReference type="EMBL" id="JAAVMX010000001">
    <property type="protein sequence ID" value="KAF4512708.1"/>
    <property type="molecule type" value="Genomic_DNA"/>
</dbReference>
<evidence type="ECO:0000256" key="1">
    <source>
        <dbReference type="SAM" id="MobiDB-lite"/>
    </source>
</evidence>
<proteinExistence type="predicted"/>
<protein>
    <recommendedName>
        <fullName evidence="4">Glycine-rich cell wall structural protein 1</fullName>
    </recommendedName>
</protein>
<keyword evidence="3" id="KW-1185">Reference proteome</keyword>
<dbReference type="AlphaFoldDB" id="A0A8H4PYE8"/>
<feature type="compositionally biased region" description="Basic and acidic residues" evidence="1">
    <location>
        <begin position="257"/>
        <end position="268"/>
    </location>
</feature>
<feature type="compositionally biased region" description="Basic and acidic residues" evidence="1">
    <location>
        <begin position="227"/>
        <end position="243"/>
    </location>
</feature>
<evidence type="ECO:0008006" key="4">
    <source>
        <dbReference type="Google" id="ProtNLM"/>
    </source>
</evidence>
<accession>A0A8H4PYE8</accession>
<dbReference type="OrthoDB" id="546434at2759"/>
<name>A0A8H4PYE8_9HYPO</name>
<organism evidence="2 3">
    <name type="scientific">Ophiocordyceps sinensis</name>
    <dbReference type="NCBI Taxonomy" id="72228"/>
    <lineage>
        <taxon>Eukaryota</taxon>
        <taxon>Fungi</taxon>
        <taxon>Dikarya</taxon>
        <taxon>Ascomycota</taxon>
        <taxon>Pezizomycotina</taxon>
        <taxon>Sordariomycetes</taxon>
        <taxon>Hypocreomycetidae</taxon>
        <taxon>Hypocreales</taxon>
        <taxon>Ophiocordycipitaceae</taxon>
        <taxon>Ophiocordyceps</taxon>
    </lineage>
</organism>